<feature type="region of interest" description="Disordered" evidence="1">
    <location>
        <begin position="1"/>
        <end position="183"/>
    </location>
</feature>
<feature type="compositionally biased region" description="Polar residues" evidence="1">
    <location>
        <begin position="159"/>
        <end position="173"/>
    </location>
</feature>
<proteinExistence type="predicted"/>
<reference evidence="2 3" key="1">
    <citation type="submission" date="2018-10" db="EMBL/GenBank/DDBJ databases">
        <title>A high-quality apple genome assembly.</title>
        <authorList>
            <person name="Hu J."/>
        </authorList>
    </citation>
    <scope>NUCLEOTIDE SEQUENCE [LARGE SCALE GENOMIC DNA]</scope>
    <source>
        <strain evidence="3">cv. HFTH1</strain>
        <tissue evidence="2">Young leaf</tissue>
    </source>
</reference>
<keyword evidence="3" id="KW-1185">Reference proteome</keyword>
<protein>
    <submittedName>
        <fullName evidence="2">Uncharacterized protein</fullName>
    </submittedName>
</protein>
<evidence type="ECO:0000313" key="2">
    <source>
        <dbReference type="EMBL" id="RXI00290.1"/>
    </source>
</evidence>
<feature type="compositionally biased region" description="Acidic residues" evidence="1">
    <location>
        <begin position="20"/>
        <end position="59"/>
    </location>
</feature>
<organism evidence="2 3">
    <name type="scientific">Malus domestica</name>
    <name type="common">Apple</name>
    <name type="synonym">Pyrus malus</name>
    <dbReference type="NCBI Taxonomy" id="3750"/>
    <lineage>
        <taxon>Eukaryota</taxon>
        <taxon>Viridiplantae</taxon>
        <taxon>Streptophyta</taxon>
        <taxon>Embryophyta</taxon>
        <taxon>Tracheophyta</taxon>
        <taxon>Spermatophyta</taxon>
        <taxon>Magnoliopsida</taxon>
        <taxon>eudicotyledons</taxon>
        <taxon>Gunneridae</taxon>
        <taxon>Pentapetalae</taxon>
        <taxon>rosids</taxon>
        <taxon>fabids</taxon>
        <taxon>Rosales</taxon>
        <taxon>Rosaceae</taxon>
        <taxon>Amygdaloideae</taxon>
        <taxon>Maleae</taxon>
        <taxon>Malus</taxon>
    </lineage>
</organism>
<name>A0A498JWJ7_MALDO</name>
<dbReference type="KEGG" id="mdm:103443936"/>
<dbReference type="EMBL" id="RDQH01000331">
    <property type="protein sequence ID" value="RXI00290.1"/>
    <property type="molecule type" value="Genomic_DNA"/>
</dbReference>
<evidence type="ECO:0000313" key="3">
    <source>
        <dbReference type="Proteomes" id="UP000290289"/>
    </source>
</evidence>
<feature type="compositionally biased region" description="Polar residues" evidence="1">
    <location>
        <begin position="60"/>
        <end position="71"/>
    </location>
</feature>
<sequence length="183" mass="20757">MPGKSTQKNKKVIHVKQDDKEEEDDETEDQQEGELCDSLDGEVEYDDVDSDSDEEDEYQSETSVKQNAINNKRQRAKKSNCHGKALFRNAERGRSDGRKARNSAFNVTAPSRNAERGRSDRIRARKYDRAGQQHSGKSGDTVSLETSRGRQTYLRHNIHQISRARSNFSQSKGRSLPEKKASA</sequence>
<accession>A0A498JWJ7</accession>
<dbReference type="AlphaFoldDB" id="A0A498JWJ7"/>
<feature type="compositionally biased region" description="Basic residues" evidence="1">
    <location>
        <begin position="72"/>
        <end position="81"/>
    </location>
</feature>
<feature type="compositionally biased region" description="Basic and acidic residues" evidence="1">
    <location>
        <begin position="89"/>
        <end position="99"/>
    </location>
</feature>
<gene>
    <name evidence="2" type="ORF">DVH24_037838</name>
</gene>
<evidence type="ECO:0000256" key="1">
    <source>
        <dbReference type="SAM" id="MobiDB-lite"/>
    </source>
</evidence>
<dbReference type="Proteomes" id="UP000290289">
    <property type="component" value="Chromosome 5"/>
</dbReference>
<feature type="compositionally biased region" description="Basic and acidic residues" evidence="1">
    <location>
        <begin position="113"/>
        <end position="131"/>
    </location>
</feature>
<feature type="compositionally biased region" description="Polar residues" evidence="1">
    <location>
        <begin position="132"/>
        <end position="150"/>
    </location>
</feature>
<comment type="caution">
    <text evidence="2">The sequence shown here is derived from an EMBL/GenBank/DDBJ whole genome shotgun (WGS) entry which is preliminary data.</text>
</comment>